<feature type="signal peptide" evidence="1">
    <location>
        <begin position="1"/>
        <end position="18"/>
    </location>
</feature>
<accession>A0A9P4V6S9</accession>
<protein>
    <submittedName>
        <fullName evidence="2">Uncharacterized protein</fullName>
    </submittedName>
</protein>
<dbReference type="Proteomes" id="UP000799444">
    <property type="component" value="Unassembled WGS sequence"/>
</dbReference>
<dbReference type="EMBL" id="ML996107">
    <property type="protein sequence ID" value="KAF2738811.1"/>
    <property type="molecule type" value="Genomic_DNA"/>
</dbReference>
<comment type="caution">
    <text evidence="2">The sequence shown here is derived from an EMBL/GenBank/DDBJ whole genome shotgun (WGS) entry which is preliminary data.</text>
</comment>
<feature type="chain" id="PRO_5040479969" evidence="1">
    <location>
        <begin position="19"/>
        <end position="246"/>
    </location>
</feature>
<reference evidence="2" key="1">
    <citation type="journal article" date="2020" name="Stud. Mycol.">
        <title>101 Dothideomycetes genomes: a test case for predicting lifestyles and emergence of pathogens.</title>
        <authorList>
            <person name="Haridas S."/>
            <person name="Albert R."/>
            <person name="Binder M."/>
            <person name="Bloem J."/>
            <person name="Labutti K."/>
            <person name="Salamov A."/>
            <person name="Andreopoulos B."/>
            <person name="Baker S."/>
            <person name="Barry K."/>
            <person name="Bills G."/>
            <person name="Bluhm B."/>
            <person name="Cannon C."/>
            <person name="Castanera R."/>
            <person name="Culley D."/>
            <person name="Daum C."/>
            <person name="Ezra D."/>
            <person name="Gonzalez J."/>
            <person name="Henrissat B."/>
            <person name="Kuo A."/>
            <person name="Liang C."/>
            <person name="Lipzen A."/>
            <person name="Lutzoni F."/>
            <person name="Magnuson J."/>
            <person name="Mondo S."/>
            <person name="Nolan M."/>
            <person name="Ohm R."/>
            <person name="Pangilinan J."/>
            <person name="Park H.-J."/>
            <person name="Ramirez L."/>
            <person name="Alfaro M."/>
            <person name="Sun H."/>
            <person name="Tritt A."/>
            <person name="Yoshinaga Y."/>
            <person name="Zwiers L.-H."/>
            <person name="Turgeon B."/>
            <person name="Goodwin S."/>
            <person name="Spatafora J."/>
            <person name="Crous P."/>
            <person name="Grigoriev I."/>
        </authorList>
    </citation>
    <scope>NUCLEOTIDE SEQUENCE</scope>
    <source>
        <strain evidence="2">CBS 125425</strain>
    </source>
</reference>
<keyword evidence="3" id="KW-1185">Reference proteome</keyword>
<keyword evidence="1" id="KW-0732">Signal</keyword>
<name>A0A9P4V6S9_9PLEO</name>
<sequence>MWELALGALSCLLGRRWWRPLAGLQLALATGECQERAIRTQVFLEDATAHPSWMRVGSGPPSTQALFGSSPLLTTCSSRMSAAWAPHQEECSAADRRRALGSSRAAQPPMRAIEAADDVVAHERRPPPTHTPVSQQCAPIVVQQRRSERFRLRWWWPKACLMQRRADDRDQRSRAGLTGLQGARLMSPLSAGRDNPPLLRIVGAGALHWPRQPQLSAMGHGHRTQFALDVGSARAQGASMGPAHLP</sequence>
<evidence type="ECO:0000313" key="2">
    <source>
        <dbReference type="EMBL" id="KAF2738811.1"/>
    </source>
</evidence>
<gene>
    <name evidence="2" type="ORF">EJ04DRAFT_520139</name>
</gene>
<proteinExistence type="predicted"/>
<evidence type="ECO:0000256" key="1">
    <source>
        <dbReference type="SAM" id="SignalP"/>
    </source>
</evidence>
<dbReference type="AlphaFoldDB" id="A0A9P4V6S9"/>
<evidence type="ECO:0000313" key="3">
    <source>
        <dbReference type="Proteomes" id="UP000799444"/>
    </source>
</evidence>
<organism evidence="2 3">
    <name type="scientific">Polyplosphaeria fusca</name>
    <dbReference type="NCBI Taxonomy" id="682080"/>
    <lineage>
        <taxon>Eukaryota</taxon>
        <taxon>Fungi</taxon>
        <taxon>Dikarya</taxon>
        <taxon>Ascomycota</taxon>
        <taxon>Pezizomycotina</taxon>
        <taxon>Dothideomycetes</taxon>
        <taxon>Pleosporomycetidae</taxon>
        <taxon>Pleosporales</taxon>
        <taxon>Tetraplosphaeriaceae</taxon>
        <taxon>Polyplosphaeria</taxon>
    </lineage>
</organism>